<keyword evidence="1" id="KW-0175">Coiled coil</keyword>
<name>A0A4Y8CNX4_9HELO</name>
<dbReference type="Proteomes" id="UP000297299">
    <property type="component" value="Unassembled WGS sequence"/>
</dbReference>
<accession>A0A4Y8CNX4</accession>
<evidence type="ECO:0000256" key="1">
    <source>
        <dbReference type="SAM" id="Coils"/>
    </source>
</evidence>
<organism evidence="2 3">
    <name type="scientific">Botryotinia calthae</name>
    <dbReference type="NCBI Taxonomy" id="38488"/>
    <lineage>
        <taxon>Eukaryota</taxon>
        <taxon>Fungi</taxon>
        <taxon>Dikarya</taxon>
        <taxon>Ascomycota</taxon>
        <taxon>Pezizomycotina</taxon>
        <taxon>Leotiomycetes</taxon>
        <taxon>Helotiales</taxon>
        <taxon>Sclerotiniaceae</taxon>
        <taxon>Botryotinia</taxon>
    </lineage>
</organism>
<gene>
    <name evidence="2" type="ORF">BOTCAL_0429g00060</name>
</gene>
<dbReference type="OrthoDB" id="3516401at2759"/>
<evidence type="ECO:0000313" key="3">
    <source>
        <dbReference type="Proteomes" id="UP000297299"/>
    </source>
</evidence>
<sequence>MDALVVPVSADPVPLSKEMKLLIGQRDALREALRKFHVTSPRTNEFGVTRKWYEEMYDEESLALSEQFDFSVREWSRYEAKDFSQLDDLQGRDRESFFKEVAKIVLLEGPDKQELPKGLRNPHSLILILGSLMTHHIFTTVYLDPFFFLGEETSQILNDIMSLGNTWNLGVSQRWRADTLKLLYPLGNTPDERIIGSGTEKLLRKAAVSEAANFMRSPVKYIMNGHPDALRRLGVVYMQAAEHSFKIWTREAVIKLFDDPPSFLGQPFDVHNRYMKPHDRVNQDSDINPTGQKISLVASPAIARYGLRRADPEYHEERWWHEKFVYRPAKVWFYLPKPGSLVINEQDFKPIPIPPRPANEYVTANPHRSDLSPETLHERMIKRFDRATELDLVTPYLDDFAEQLRPVIEGLRGEVAQRIEERNEMEKQRDEFRNKYVEALRS</sequence>
<dbReference type="EMBL" id="PHWZ01000428">
    <property type="protein sequence ID" value="TEY40661.1"/>
    <property type="molecule type" value="Genomic_DNA"/>
</dbReference>
<feature type="coiled-coil region" evidence="1">
    <location>
        <begin position="408"/>
        <end position="442"/>
    </location>
</feature>
<evidence type="ECO:0000313" key="2">
    <source>
        <dbReference type="EMBL" id="TEY40661.1"/>
    </source>
</evidence>
<comment type="caution">
    <text evidence="2">The sequence shown here is derived from an EMBL/GenBank/DDBJ whole genome shotgun (WGS) entry which is preliminary data.</text>
</comment>
<proteinExistence type="predicted"/>
<dbReference type="AlphaFoldDB" id="A0A4Y8CNX4"/>
<reference evidence="2 3" key="1">
    <citation type="submission" date="2017-11" db="EMBL/GenBank/DDBJ databases">
        <title>Comparative genomics of Botrytis spp.</title>
        <authorList>
            <person name="Valero-Jimenez C.A."/>
            <person name="Tapia P."/>
            <person name="Veloso J."/>
            <person name="Silva-Moreno E."/>
            <person name="Staats M."/>
            <person name="Valdes J.H."/>
            <person name="Van Kan J.A.L."/>
        </authorList>
    </citation>
    <scope>NUCLEOTIDE SEQUENCE [LARGE SCALE GENOMIC DNA]</scope>
    <source>
        <strain evidence="2 3">MUCL2830</strain>
    </source>
</reference>
<protein>
    <submittedName>
        <fullName evidence="2">Uncharacterized protein</fullName>
    </submittedName>
</protein>
<keyword evidence="3" id="KW-1185">Reference proteome</keyword>